<keyword evidence="4" id="KW-0274">FAD</keyword>
<dbReference type="SUPFAM" id="SSF51905">
    <property type="entry name" value="FAD/NAD(P)-binding domain"/>
    <property type="match status" value="1"/>
</dbReference>
<dbReference type="OrthoDB" id="2219495at2759"/>
<dbReference type="InterPro" id="IPR045170">
    <property type="entry name" value="MTOX"/>
</dbReference>
<dbReference type="EMBL" id="CAOQHR010000010">
    <property type="protein sequence ID" value="CAI6340205.1"/>
    <property type="molecule type" value="Genomic_DNA"/>
</dbReference>
<dbReference type="PANTHER" id="PTHR10961">
    <property type="entry name" value="PEROXISOMAL SARCOSINE OXIDASE"/>
    <property type="match status" value="1"/>
</dbReference>
<comment type="cofactor">
    <cofactor evidence="1">
        <name>FAD</name>
        <dbReference type="ChEBI" id="CHEBI:57692"/>
    </cofactor>
</comment>
<dbReference type="GO" id="GO:0050660">
    <property type="term" value="F:flavin adenine dinucleotide binding"/>
    <property type="evidence" value="ECO:0007669"/>
    <property type="project" value="InterPro"/>
</dbReference>
<evidence type="ECO:0000256" key="3">
    <source>
        <dbReference type="ARBA" id="ARBA00022630"/>
    </source>
</evidence>
<protein>
    <recommendedName>
        <fullName evidence="6">FAD dependent oxidoreductase domain-containing protein</fullName>
    </recommendedName>
</protein>
<dbReference type="InterPro" id="IPR036188">
    <property type="entry name" value="FAD/NAD-bd_sf"/>
</dbReference>
<reference evidence="7" key="1">
    <citation type="submission" date="2023-01" db="EMBL/GenBank/DDBJ databases">
        <authorList>
            <person name="Van Ghelder C."/>
            <person name="Rancurel C."/>
        </authorList>
    </citation>
    <scope>NUCLEOTIDE SEQUENCE</scope>
    <source>
        <strain evidence="7">CNCM I-4278</strain>
    </source>
</reference>
<dbReference type="Proteomes" id="UP001152607">
    <property type="component" value="Unassembled WGS sequence"/>
</dbReference>
<evidence type="ECO:0000259" key="6">
    <source>
        <dbReference type="Pfam" id="PF01266"/>
    </source>
</evidence>
<evidence type="ECO:0000256" key="4">
    <source>
        <dbReference type="ARBA" id="ARBA00022827"/>
    </source>
</evidence>
<keyword evidence="5" id="KW-0560">Oxidoreductase</keyword>
<proteinExistence type="inferred from homology"/>
<feature type="domain" description="FAD dependent oxidoreductase" evidence="6">
    <location>
        <begin position="45"/>
        <end position="425"/>
    </location>
</feature>
<keyword evidence="3" id="KW-0285">Flavoprotein</keyword>
<dbReference type="GO" id="GO:0051698">
    <property type="term" value="F:saccharopine oxidase activity"/>
    <property type="evidence" value="ECO:0007669"/>
    <property type="project" value="TreeGrafter"/>
</dbReference>
<dbReference type="Pfam" id="PF01266">
    <property type="entry name" value="DAO"/>
    <property type="match status" value="1"/>
</dbReference>
<keyword evidence="8" id="KW-1185">Reference proteome</keyword>
<comment type="caution">
    <text evidence="7">The sequence shown here is derived from an EMBL/GenBank/DDBJ whole genome shotgun (WGS) entry which is preliminary data.</text>
</comment>
<sequence>MLGRSRHFLKLYFPEIICTGKLAEKPALLPEHWITMSPSRTTTKVIVVGGGGTIGASTALHLLGAGYSASNITVLDPYAIPSAQSAGNDLNKIMGIRLRNEVDIQLSIEARDMWKNDALFKPFFHNTGRLDCAHTEGELKSLKTEFQKLLDAGLGESHEWLDSEDKILEKMPLLDRNNIKGWQAIYSRDGGWLAAAKAINAIGIVLKEQGVNFGVGRAGSFKKPLFADDCVACVGVETTDGTQYYGDKVVIAAGAWTSTLVDLEDQCCSKAWVYAHIRLTAEEVAEYKNVPVVYNGDVGFFFEPDEYGVIKVCDEFPGFTRFKKHQPYGADAPKLISVPRSHANHPTDTYPDASEKSIQKAIDIYLPRFKDKNKFNRTMCWCTDTADSELLMCEHPKWKNLIIASGDSGHSFKLLPNIGKHVVELIEGRLADDKSQAWKWRPGGDALKSTRGAHAKDLADMPGWNHDKTMAKF</sequence>
<comment type="similarity">
    <text evidence="2">Belongs to the MSOX/MTOX family.</text>
</comment>
<evidence type="ECO:0000256" key="1">
    <source>
        <dbReference type="ARBA" id="ARBA00001974"/>
    </source>
</evidence>
<name>A0A9W4XTM0_9PLEO</name>
<dbReference type="PANTHER" id="PTHR10961:SF26">
    <property type="entry name" value="L-SACCHAROPINE OXIDASE"/>
    <property type="match status" value="1"/>
</dbReference>
<dbReference type="Gene3D" id="3.50.50.60">
    <property type="entry name" value="FAD/NAD(P)-binding domain"/>
    <property type="match status" value="1"/>
</dbReference>
<evidence type="ECO:0000256" key="5">
    <source>
        <dbReference type="ARBA" id="ARBA00023002"/>
    </source>
</evidence>
<evidence type="ECO:0000313" key="8">
    <source>
        <dbReference type="Proteomes" id="UP001152607"/>
    </source>
</evidence>
<evidence type="ECO:0000313" key="7">
    <source>
        <dbReference type="EMBL" id="CAI6340205.1"/>
    </source>
</evidence>
<gene>
    <name evidence="7" type="ORF">PDIGIT_LOCUS13380</name>
</gene>
<dbReference type="AlphaFoldDB" id="A0A9W4XTM0"/>
<dbReference type="GO" id="GO:0008115">
    <property type="term" value="F:sarcosine oxidase activity"/>
    <property type="evidence" value="ECO:0007669"/>
    <property type="project" value="TreeGrafter"/>
</dbReference>
<organism evidence="7 8">
    <name type="scientific">Periconia digitata</name>
    <dbReference type="NCBI Taxonomy" id="1303443"/>
    <lineage>
        <taxon>Eukaryota</taxon>
        <taxon>Fungi</taxon>
        <taxon>Dikarya</taxon>
        <taxon>Ascomycota</taxon>
        <taxon>Pezizomycotina</taxon>
        <taxon>Dothideomycetes</taxon>
        <taxon>Pleosporomycetidae</taxon>
        <taxon>Pleosporales</taxon>
        <taxon>Massarineae</taxon>
        <taxon>Periconiaceae</taxon>
        <taxon>Periconia</taxon>
    </lineage>
</organism>
<dbReference type="InterPro" id="IPR006076">
    <property type="entry name" value="FAD-dep_OxRdtase"/>
</dbReference>
<evidence type="ECO:0000256" key="2">
    <source>
        <dbReference type="ARBA" id="ARBA00010989"/>
    </source>
</evidence>
<dbReference type="Gene3D" id="3.30.9.10">
    <property type="entry name" value="D-Amino Acid Oxidase, subunit A, domain 2"/>
    <property type="match status" value="1"/>
</dbReference>
<accession>A0A9W4XTM0</accession>